<keyword evidence="2 5" id="KW-0690">Ribosome biogenesis</keyword>
<dbReference type="RefSeq" id="WP_074634050.1">
    <property type="nucleotide sequence ID" value="NZ_FNKY01000001.1"/>
</dbReference>
<evidence type="ECO:0000256" key="1">
    <source>
        <dbReference type="ARBA" id="ARBA00022490"/>
    </source>
</evidence>
<evidence type="ECO:0000256" key="5">
    <source>
        <dbReference type="HAMAP-Rule" id="MF_00765"/>
    </source>
</evidence>
<evidence type="ECO:0000256" key="6">
    <source>
        <dbReference type="SAM" id="MobiDB-lite"/>
    </source>
</evidence>
<dbReference type="Pfam" id="PF04751">
    <property type="entry name" value="DarP"/>
    <property type="match status" value="1"/>
</dbReference>
<dbReference type="PANTHER" id="PTHR38101">
    <property type="entry name" value="UPF0307 PROTEIN YJGA"/>
    <property type="match status" value="1"/>
</dbReference>
<dbReference type="Gene3D" id="1.10.60.30">
    <property type="entry name" value="PSPTO4464-like domains"/>
    <property type="match status" value="2"/>
</dbReference>
<keyword evidence="8" id="KW-1185">Reference proteome</keyword>
<feature type="compositionally biased region" description="Polar residues" evidence="6">
    <location>
        <begin position="1"/>
        <end position="14"/>
    </location>
</feature>
<evidence type="ECO:0000256" key="4">
    <source>
        <dbReference type="ARBA" id="ARBA00022884"/>
    </source>
</evidence>
<dbReference type="EMBL" id="FNKY01000001">
    <property type="protein sequence ID" value="SDQ26415.1"/>
    <property type="molecule type" value="Genomic_DNA"/>
</dbReference>
<keyword evidence="4 5" id="KW-0694">RNA-binding</keyword>
<evidence type="ECO:0000256" key="2">
    <source>
        <dbReference type="ARBA" id="ARBA00022517"/>
    </source>
</evidence>
<dbReference type="SUPFAM" id="SSF158710">
    <property type="entry name" value="PSPTO4464-like"/>
    <property type="match status" value="1"/>
</dbReference>
<gene>
    <name evidence="5" type="primary">darP</name>
    <name evidence="7" type="ORF">SAMN05216402_0081</name>
</gene>
<keyword evidence="3 5" id="KW-0699">rRNA-binding</keyword>
<dbReference type="InterPro" id="IPR023153">
    <property type="entry name" value="DarP_sf"/>
</dbReference>
<reference evidence="7 8" key="1">
    <citation type="submission" date="2016-10" db="EMBL/GenBank/DDBJ databases">
        <authorList>
            <person name="Varghese N."/>
            <person name="Submissions S."/>
        </authorList>
    </citation>
    <scope>NUCLEOTIDE SEQUENCE [LARGE SCALE GENOMIC DNA]</scope>
    <source>
        <strain evidence="7 8">Nl1</strain>
    </source>
</reference>
<dbReference type="NCBIfam" id="NF003593">
    <property type="entry name" value="PRK05255.1-1"/>
    <property type="match status" value="1"/>
</dbReference>
<dbReference type="CDD" id="cd16331">
    <property type="entry name" value="YjgA-like"/>
    <property type="match status" value="1"/>
</dbReference>
<comment type="function">
    <text evidence="5">Member of a network of 50S ribosomal subunit biogenesis factors which assembles along the 30S-50S interface, preventing incorrect 23S rRNA structures from forming. Promotes peptidyl transferase center (PTC) maturation.</text>
</comment>
<comment type="similarity">
    <text evidence="5">Belongs to the DarP family.</text>
</comment>
<comment type="subcellular location">
    <subcellularLocation>
        <location evidence="5">Cytoplasm</location>
    </subcellularLocation>
    <text evidence="5">Associates with late stage pre-50S ribosomal subunits.</text>
</comment>
<dbReference type="PANTHER" id="PTHR38101:SF1">
    <property type="entry name" value="UPF0307 PROTEIN YJGA"/>
    <property type="match status" value="1"/>
</dbReference>
<evidence type="ECO:0000256" key="3">
    <source>
        <dbReference type="ARBA" id="ARBA00022730"/>
    </source>
</evidence>
<organism evidence="7 8">
    <name type="scientific">Nitrosospira multiformis</name>
    <dbReference type="NCBI Taxonomy" id="1231"/>
    <lineage>
        <taxon>Bacteria</taxon>
        <taxon>Pseudomonadati</taxon>
        <taxon>Pseudomonadota</taxon>
        <taxon>Betaproteobacteria</taxon>
        <taxon>Nitrosomonadales</taxon>
        <taxon>Nitrosomonadaceae</taxon>
        <taxon>Nitrosospira</taxon>
    </lineage>
</organism>
<evidence type="ECO:0000313" key="8">
    <source>
        <dbReference type="Proteomes" id="UP000183471"/>
    </source>
</evidence>
<comment type="caution">
    <text evidence="7">The sequence shown here is derived from an EMBL/GenBank/DDBJ whole genome shotgun (WGS) entry which is preliminary data.</text>
</comment>
<dbReference type="HAMAP" id="MF_00765">
    <property type="entry name" value="DarP"/>
    <property type="match status" value="1"/>
</dbReference>
<dbReference type="InterPro" id="IPR006839">
    <property type="entry name" value="DarP"/>
</dbReference>
<accession>A0ABY0T5K4</accession>
<dbReference type="Proteomes" id="UP000183471">
    <property type="component" value="Unassembled WGS sequence"/>
</dbReference>
<sequence length="187" mass="21773">MQKNPIKDSGQNSEPDLLPSKTRRKQEMHALQDIGEQLVQLDLKRLTELALPETLTDAILEARRIHKHEARRRQMQYIGKLMRDVDAAPILEKFDLWSGVTLQHTARLHLLERWRNRLLADEQVFAELARKYPDADLQHLRALARNAHKEKLANKPPRSFRALFQELQKIIPEESGKIDIDDVVANE</sequence>
<dbReference type="PIRSF" id="PIRSF016183">
    <property type="entry name" value="UCP016183"/>
    <property type="match status" value="1"/>
</dbReference>
<keyword evidence="1 5" id="KW-0963">Cytoplasm</keyword>
<protein>
    <recommendedName>
        <fullName evidence="5">Dual-action ribosomal maturation protein DarP</fullName>
    </recommendedName>
    <alternativeName>
        <fullName evidence="5">Large ribosomal subunit assembly factor DarP</fullName>
    </alternativeName>
</protein>
<proteinExistence type="inferred from homology"/>
<name>A0ABY0T5K4_9PROT</name>
<feature type="region of interest" description="Disordered" evidence="6">
    <location>
        <begin position="1"/>
        <end position="26"/>
    </location>
</feature>
<evidence type="ECO:0000313" key="7">
    <source>
        <dbReference type="EMBL" id="SDQ26415.1"/>
    </source>
</evidence>